<dbReference type="PRINTS" id="PR00727">
    <property type="entry name" value="LEADERPTASE"/>
</dbReference>
<feature type="region of interest" description="Disordered" evidence="8">
    <location>
        <begin position="16"/>
        <end position="37"/>
    </location>
</feature>
<sequence length="286" mass="32439">MEPTLIQRYTVSRPFGERARMNPTETEQQDQAAHANQSETPLESLASICGVLVVFLFVTTFIFQNFEIPSGSMEKTLLIGDHVLVDRISFAPPTTWAPFVHYRDVHHDDVIVFFKPNSETPGMFLVKRAIGLPGDHLHLNNGTVYRNGVMQNEPFARKPSDDGDPQDAFQPYRDDFPDAPAGPYDQVTALWANEIPNHIQDGSLVVPPGKVFAMGDNRPDSLDSRYWGFAPRANIVGRPLFVYWSFETPADEMDKQTIGDRIAFVGHIVLHFFTQTRWDRTLHLIR</sequence>
<dbReference type="SUPFAM" id="SSF51306">
    <property type="entry name" value="LexA/Signal peptidase"/>
    <property type="match status" value="1"/>
</dbReference>
<dbReference type="EC" id="3.4.21.89" evidence="3 7"/>
<accession>A0A916S2K1</accession>
<keyword evidence="7" id="KW-0645">Protease</keyword>
<dbReference type="AlphaFoldDB" id="A0A916S2K1"/>
<dbReference type="InterPro" id="IPR000223">
    <property type="entry name" value="Pept_S26A_signal_pept_1"/>
</dbReference>
<feature type="compositionally biased region" description="Polar residues" evidence="8">
    <location>
        <begin position="23"/>
        <end position="37"/>
    </location>
</feature>
<name>A0A916S2K1_9BACT</name>
<feature type="transmembrane region" description="Helical" evidence="7">
    <location>
        <begin position="45"/>
        <end position="63"/>
    </location>
</feature>
<dbReference type="GO" id="GO:0004252">
    <property type="term" value="F:serine-type endopeptidase activity"/>
    <property type="evidence" value="ECO:0007669"/>
    <property type="project" value="InterPro"/>
</dbReference>
<feature type="active site" evidence="6">
    <location>
        <position position="127"/>
    </location>
</feature>
<dbReference type="PROSITE" id="PS00760">
    <property type="entry name" value="SPASE_I_2"/>
    <property type="match status" value="1"/>
</dbReference>
<dbReference type="InterPro" id="IPR036286">
    <property type="entry name" value="LexA/Signal_pep-like_sf"/>
</dbReference>
<comment type="similarity">
    <text evidence="2 7">Belongs to the peptidase S26 family.</text>
</comment>
<keyword evidence="7" id="KW-0472">Membrane</keyword>
<reference evidence="10" key="1">
    <citation type="journal article" date="2014" name="Int. J. Syst. Evol. Microbiol.">
        <title>Complete genome sequence of Corynebacterium casei LMG S-19264T (=DSM 44701T), isolated from a smear-ripened cheese.</title>
        <authorList>
            <consortium name="US DOE Joint Genome Institute (JGI-PGF)"/>
            <person name="Walter F."/>
            <person name="Albersmeier A."/>
            <person name="Kalinowski J."/>
            <person name="Ruckert C."/>
        </authorList>
    </citation>
    <scope>NUCLEOTIDE SEQUENCE</scope>
    <source>
        <strain evidence="10">CGMCC 1.15447</strain>
    </source>
</reference>
<evidence type="ECO:0000256" key="1">
    <source>
        <dbReference type="ARBA" id="ARBA00000677"/>
    </source>
</evidence>
<protein>
    <recommendedName>
        <fullName evidence="4 7">Signal peptidase I</fullName>
        <ecNumber evidence="3 7">3.4.21.89</ecNumber>
    </recommendedName>
</protein>
<evidence type="ECO:0000256" key="4">
    <source>
        <dbReference type="ARBA" id="ARBA00019232"/>
    </source>
</evidence>
<dbReference type="GO" id="GO:0006465">
    <property type="term" value="P:signal peptide processing"/>
    <property type="evidence" value="ECO:0007669"/>
    <property type="project" value="InterPro"/>
</dbReference>
<gene>
    <name evidence="10" type="ORF">GCM10011507_32800</name>
</gene>
<dbReference type="CDD" id="cd06530">
    <property type="entry name" value="S26_SPase_I"/>
    <property type="match status" value="1"/>
</dbReference>
<evidence type="ECO:0000313" key="11">
    <source>
        <dbReference type="Proteomes" id="UP000648801"/>
    </source>
</evidence>
<organism evidence="10 11">
    <name type="scientific">Edaphobacter acidisoli</name>
    <dbReference type="NCBI Taxonomy" id="2040573"/>
    <lineage>
        <taxon>Bacteria</taxon>
        <taxon>Pseudomonadati</taxon>
        <taxon>Acidobacteriota</taxon>
        <taxon>Terriglobia</taxon>
        <taxon>Terriglobales</taxon>
        <taxon>Acidobacteriaceae</taxon>
        <taxon>Edaphobacter</taxon>
    </lineage>
</organism>
<keyword evidence="5 7" id="KW-0378">Hydrolase</keyword>
<dbReference type="GO" id="GO:0009003">
    <property type="term" value="F:signal peptidase activity"/>
    <property type="evidence" value="ECO:0007669"/>
    <property type="project" value="UniProtKB-EC"/>
</dbReference>
<dbReference type="EMBL" id="BMJB01000003">
    <property type="protein sequence ID" value="GGA78991.1"/>
    <property type="molecule type" value="Genomic_DNA"/>
</dbReference>
<evidence type="ECO:0000256" key="5">
    <source>
        <dbReference type="ARBA" id="ARBA00022801"/>
    </source>
</evidence>
<proteinExistence type="inferred from homology"/>
<dbReference type="Gene3D" id="2.10.109.10">
    <property type="entry name" value="Umud Fragment, subunit A"/>
    <property type="match status" value="1"/>
</dbReference>
<reference evidence="10" key="2">
    <citation type="submission" date="2020-09" db="EMBL/GenBank/DDBJ databases">
        <authorList>
            <person name="Sun Q."/>
            <person name="Zhou Y."/>
        </authorList>
    </citation>
    <scope>NUCLEOTIDE SEQUENCE</scope>
    <source>
        <strain evidence="10">CGMCC 1.15447</strain>
    </source>
</reference>
<feature type="domain" description="Peptidase S26" evidence="9">
    <location>
        <begin position="45"/>
        <end position="244"/>
    </location>
</feature>
<evidence type="ECO:0000256" key="2">
    <source>
        <dbReference type="ARBA" id="ARBA00009370"/>
    </source>
</evidence>
<comment type="catalytic activity">
    <reaction evidence="1 7">
        <text>Cleavage of hydrophobic, N-terminal signal or leader sequences from secreted and periplasmic proteins.</text>
        <dbReference type="EC" id="3.4.21.89"/>
    </reaction>
</comment>
<evidence type="ECO:0000256" key="3">
    <source>
        <dbReference type="ARBA" id="ARBA00013208"/>
    </source>
</evidence>
<dbReference type="InterPro" id="IPR019533">
    <property type="entry name" value="Peptidase_S26"/>
</dbReference>
<dbReference type="PANTHER" id="PTHR43390:SF1">
    <property type="entry name" value="CHLOROPLAST PROCESSING PEPTIDASE"/>
    <property type="match status" value="1"/>
</dbReference>
<feature type="active site" evidence="6">
    <location>
        <position position="72"/>
    </location>
</feature>
<evidence type="ECO:0000256" key="7">
    <source>
        <dbReference type="RuleBase" id="RU362042"/>
    </source>
</evidence>
<dbReference type="PANTHER" id="PTHR43390">
    <property type="entry name" value="SIGNAL PEPTIDASE I"/>
    <property type="match status" value="1"/>
</dbReference>
<keyword evidence="7" id="KW-1133">Transmembrane helix</keyword>
<evidence type="ECO:0000256" key="8">
    <source>
        <dbReference type="SAM" id="MobiDB-lite"/>
    </source>
</evidence>
<dbReference type="GO" id="GO:0016020">
    <property type="term" value="C:membrane"/>
    <property type="evidence" value="ECO:0007669"/>
    <property type="project" value="UniProtKB-SubCell"/>
</dbReference>
<dbReference type="NCBIfam" id="TIGR02227">
    <property type="entry name" value="sigpep_I_bact"/>
    <property type="match status" value="1"/>
</dbReference>
<dbReference type="Proteomes" id="UP000648801">
    <property type="component" value="Unassembled WGS sequence"/>
</dbReference>
<evidence type="ECO:0000256" key="6">
    <source>
        <dbReference type="PIRSR" id="PIRSR600223-1"/>
    </source>
</evidence>
<dbReference type="InterPro" id="IPR019757">
    <property type="entry name" value="Pept_S26A_signal_pept_1_Lys-AS"/>
</dbReference>
<comment type="caution">
    <text evidence="10">The sequence shown here is derived from an EMBL/GenBank/DDBJ whole genome shotgun (WGS) entry which is preliminary data.</text>
</comment>
<evidence type="ECO:0000313" key="10">
    <source>
        <dbReference type="EMBL" id="GGA78991.1"/>
    </source>
</evidence>
<keyword evidence="7" id="KW-0812">Transmembrane</keyword>
<comment type="subcellular location">
    <subcellularLocation>
        <location evidence="7">Membrane</location>
        <topology evidence="7">Single-pass type II membrane protein</topology>
    </subcellularLocation>
</comment>
<dbReference type="Pfam" id="PF10502">
    <property type="entry name" value="Peptidase_S26"/>
    <property type="match status" value="1"/>
</dbReference>
<keyword evidence="11" id="KW-1185">Reference proteome</keyword>
<evidence type="ECO:0000259" key="9">
    <source>
        <dbReference type="Pfam" id="PF10502"/>
    </source>
</evidence>